<dbReference type="PANTHER" id="PTHR30604">
    <property type="entry name" value="PROTEIN TRANSPORT PROTEIN HOFQ"/>
    <property type="match status" value="1"/>
</dbReference>
<keyword evidence="5" id="KW-0472">Membrane</keyword>
<keyword evidence="6" id="KW-0998">Cell outer membrane</keyword>
<dbReference type="Proteomes" id="UP000295058">
    <property type="component" value="Unassembled WGS sequence"/>
</dbReference>
<dbReference type="EMBL" id="SODO01000002">
    <property type="protein sequence ID" value="TDW61402.1"/>
    <property type="molecule type" value="Genomic_DNA"/>
</dbReference>
<protein>
    <submittedName>
        <fullName evidence="9">Type IV pilus assembly protein PilQ</fullName>
    </submittedName>
</protein>
<dbReference type="InterPro" id="IPR011662">
    <property type="entry name" value="Secretin/TonB_short_N"/>
</dbReference>
<dbReference type="Gene3D" id="3.30.1370.120">
    <property type="match status" value="1"/>
</dbReference>
<dbReference type="PROSITE" id="PS00875">
    <property type="entry name" value="T2SP_D"/>
    <property type="match status" value="1"/>
</dbReference>
<dbReference type="SMART" id="SM00965">
    <property type="entry name" value="STN"/>
    <property type="match status" value="1"/>
</dbReference>
<comment type="caution">
    <text evidence="9">The sequence shown here is derived from an EMBL/GenBank/DDBJ whole genome shotgun (WGS) entry which is preliminary data.</text>
</comment>
<dbReference type="PRINTS" id="PR00811">
    <property type="entry name" value="BCTERIALGSPD"/>
</dbReference>
<evidence type="ECO:0000256" key="1">
    <source>
        <dbReference type="ARBA" id="ARBA00004442"/>
    </source>
</evidence>
<name>A0ABY2F1U6_9GAMM</name>
<dbReference type="InterPro" id="IPR013355">
    <property type="entry name" value="Pilus_4_PilQ"/>
</dbReference>
<dbReference type="InterPro" id="IPR005644">
    <property type="entry name" value="NolW-like"/>
</dbReference>
<gene>
    <name evidence="9" type="ORF">LY04_00940</name>
</gene>
<dbReference type="PANTHER" id="PTHR30604:SF1">
    <property type="entry name" value="DNA UTILIZATION PROTEIN HOFQ"/>
    <property type="match status" value="1"/>
</dbReference>
<dbReference type="InterPro" id="IPR004845">
    <property type="entry name" value="T2SS_GspD_CS"/>
</dbReference>
<organism evidence="9 10">
    <name type="scientific">Oceanimonas baumannii</name>
    <dbReference type="NCBI Taxonomy" id="129578"/>
    <lineage>
        <taxon>Bacteria</taxon>
        <taxon>Pseudomonadati</taxon>
        <taxon>Pseudomonadota</taxon>
        <taxon>Gammaproteobacteria</taxon>
        <taxon>Aeromonadales</taxon>
        <taxon>Aeromonadaceae</taxon>
        <taxon>Oceanimonas</taxon>
    </lineage>
</organism>
<evidence type="ECO:0000256" key="2">
    <source>
        <dbReference type="ARBA" id="ARBA00006304"/>
    </source>
</evidence>
<dbReference type="Pfam" id="PF03958">
    <property type="entry name" value="Secretin_N"/>
    <property type="match status" value="1"/>
</dbReference>
<dbReference type="InterPro" id="IPR001775">
    <property type="entry name" value="GspD/PilQ"/>
</dbReference>
<proteinExistence type="inferred from homology"/>
<comment type="similarity">
    <text evidence="2">Belongs to the bacterial secretin family. PilQ subfamily.</text>
</comment>
<evidence type="ECO:0000313" key="10">
    <source>
        <dbReference type="Proteomes" id="UP000295058"/>
    </source>
</evidence>
<sequence>MENTNARRPATWITAMLLWLISQPALAITLEAVRVSPMTSHQLMLEMVFDLPPVVIERRMEEPAGLILRLPGASSVLEDHHIPIERQGIPAVDIRRFNDALEVIVPMPHQLPRRVQKEGKVLRVLLGSAVNAAAATEPPPVRAPVTARVTEHRRHHGSKPISMNFQDIPVRTALQLIADFNGFNLVTTDSVQGSLTLRLEQVPWDQALDTILQVRGLDKRINGNILLVAPAAELALQEQKKLESRQAREVLAPLETEFLQVNYARAADVVALLTNENTRLLSERGAIAVDDRTNMLVIRETRENIDNVHRMLALLDIPIKQVVIEARMVTINEGLEEELGINWEYRNDTRGQHNQTDGNFNVNLPLASEGGSIGLQIAKLSGDAILDLELAALERENRAEIIASPRVTTSSQKPAVIQQGVQIPYSTVSDSGTNVEFAEAFLSLNVTPQITPDQRVVLDLVVTQDSVGEFIPQADGSQVPSINAQSVTTQVLVNDGETLVLGGIYQQDMLRRVSKVPVLGDIPVVGHLFKSTSDTNRKRELIIFVTPRIVHDNI</sequence>
<evidence type="ECO:0000256" key="6">
    <source>
        <dbReference type="ARBA" id="ARBA00023237"/>
    </source>
</evidence>
<dbReference type="InterPro" id="IPR038591">
    <property type="entry name" value="NolW-like_sf"/>
</dbReference>
<dbReference type="InterPro" id="IPR004846">
    <property type="entry name" value="T2SS/T3SS_dom"/>
</dbReference>
<evidence type="ECO:0000256" key="3">
    <source>
        <dbReference type="ARBA" id="ARBA00022448"/>
    </source>
</evidence>
<evidence type="ECO:0000259" key="8">
    <source>
        <dbReference type="SMART" id="SM00965"/>
    </source>
</evidence>
<comment type="subcellular location">
    <subcellularLocation>
        <location evidence="1 7">Cell outer membrane</location>
    </subcellularLocation>
</comment>
<evidence type="ECO:0000256" key="5">
    <source>
        <dbReference type="ARBA" id="ARBA00023136"/>
    </source>
</evidence>
<dbReference type="NCBIfam" id="TIGR02515">
    <property type="entry name" value="IV_pilus_PilQ"/>
    <property type="match status" value="1"/>
</dbReference>
<dbReference type="Gene3D" id="3.30.1370.130">
    <property type="match status" value="1"/>
</dbReference>
<accession>A0ABY2F1U6</accession>
<keyword evidence="10" id="KW-1185">Reference proteome</keyword>
<dbReference type="Pfam" id="PF00263">
    <property type="entry name" value="Secretin"/>
    <property type="match status" value="1"/>
</dbReference>
<reference evidence="9 10" key="1">
    <citation type="submission" date="2019-03" db="EMBL/GenBank/DDBJ databases">
        <title>Genomic Encyclopedia of Archaeal and Bacterial Type Strains, Phase II (KMG-II): from individual species to whole genera.</title>
        <authorList>
            <person name="Goeker M."/>
        </authorList>
    </citation>
    <scope>NUCLEOTIDE SEQUENCE [LARGE SCALE GENOMIC DNA]</scope>
    <source>
        <strain evidence="9 10">DSM 15594</strain>
    </source>
</reference>
<dbReference type="InterPro" id="IPR051808">
    <property type="entry name" value="Type_IV_pilus_biogenesis"/>
</dbReference>
<dbReference type="RefSeq" id="WP_243832779.1">
    <property type="nucleotide sequence ID" value="NZ_JBLWZI010000002.1"/>
</dbReference>
<keyword evidence="4" id="KW-0732">Signal</keyword>
<dbReference type="Pfam" id="PF07660">
    <property type="entry name" value="STN"/>
    <property type="match status" value="1"/>
</dbReference>
<evidence type="ECO:0000256" key="4">
    <source>
        <dbReference type="ARBA" id="ARBA00022729"/>
    </source>
</evidence>
<evidence type="ECO:0000256" key="7">
    <source>
        <dbReference type="RuleBase" id="RU004004"/>
    </source>
</evidence>
<dbReference type="PRINTS" id="PR01032">
    <property type="entry name" value="PHAGEIV"/>
</dbReference>
<keyword evidence="3 7" id="KW-0813">Transport</keyword>
<evidence type="ECO:0000313" key="9">
    <source>
        <dbReference type="EMBL" id="TDW61402.1"/>
    </source>
</evidence>
<feature type="domain" description="Secretin/TonB short N-terminal" evidence="8">
    <location>
        <begin position="183"/>
        <end position="231"/>
    </location>
</feature>